<dbReference type="Pfam" id="PF21007">
    <property type="entry name" value="FBF1"/>
    <property type="match status" value="1"/>
</dbReference>
<evidence type="ECO:0000313" key="5">
    <source>
        <dbReference type="Proteomes" id="UP000694620"/>
    </source>
</evidence>
<dbReference type="GeneTree" id="ENSGT00720000108861"/>
<feature type="compositionally biased region" description="Low complexity" evidence="2">
    <location>
        <begin position="218"/>
        <end position="229"/>
    </location>
</feature>
<gene>
    <name evidence="4" type="primary">FBF1</name>
</gene>
<feature type="coiled-coil region" evidence="1">
    <location>
        <begin position="439"/>
        <end position="556"/>
    </location>
</feature>
<reference evidence="4" key="3">
    <citation type="submission" date="2025-09" db="UniProtKB">
        <authorList>
            <consortium name="Ensembl"/>
        </authorList>
    </citation>
    <scope>IDENTIFICATION</scope>
</reference>
<evidence type="ECO:0000313" key="4">
    <source>
        <dbReference type="Ensembl" id="ENSECRP00000027737.1"/>
    </source>
</evidence>
<feature type="coiled-coil region" evidence="1">
    <location>
        <begin position="859"/>
        <end position="903"/>
    </location>
</feature>
<feature type="region of interest" description="Disordered" evidence="2">
    <location>
        <begin position="150"/>
        <end position="388"/>
    </location>
</feature>
<evidence type="ECO:0000259" key="3">
    <source>
        <dbReference type="Pfam" id="PF21007"/>
    </source>
</evidence>
<dbReference type="PANTHER" id="PTHR33689">
    <property type="entry name" value="FAS-BINDING FACTOR 1"/>
    <property type="match status" value="1"/>
</dbReference>
<accession>A0A8C4XFA4</accession>
<feature type="compositionally biased region" description="Polar residues" evidence="2">
    <location>
        <begin position="275"/>
        <end position="284"/>
    </location>
</feature>
<proteinExistence type="predicted"/>
<dbReference type="GO" id="GO:0005814">
    <property type="term" value="C:centriole"/>
    <property type="evidence" value="ECO:0007669"/>
    <property type="project" value="TreeGrafter"/>
</dbReference>
<sequence length="983" mass="111183">MDDMDAELFGTKKKPSSAPGLSGPGNNGRGKLRESLPVDSKTSGPATSVTIGQNVSVDSGNEERKSSSAPAGTDRSKKSALDAHVSLAAAPKKQDDVFFDDDGDDLMDALGFGDSPKRSNTLQEKKTEVASTLSARSGLDEILGRGTAPRLLERPLTGERKGAQLERISPAGDEIVEDNFTLNAHQPATTEGRVTRRPLVRFSEEDLNGSSLERKSKSAPSVTSSSARSNKPAADWLGLKDEEPVDELLEVDSVAPRPVPSSSSQTGSRPPSGTKSANTPSSPQLRPKSETTKEEEVDWLSRVLSEKKQQSTEKTSEKSLEVDSQETSQDGPVDTFVSKPATPPLGRRRSPYTERIPEELPFKSKDATGSAARQEESSTQVTSSAVSQAGNVDIYKTGSAQKSGDGRVSVMPIQGPSRRVMGELEKQLEDREMELLAGKQAFQTRILELECQVRKLELERNQAQSLVESLQQRQQQDLELIEGTHRTRVKMLEDSFQQREARLRQENEDLLDRIGSLTRSREQDRADLQAQFQRRIAEVQQERDKEVERLRDLQRRSVLEMKADYENQLQHLKWLKEQEIDAVTSASSQTRSLAGVIEQMEAFTRKLGDLSLRVESTHEQTAQGLELGARHREEQLRVLQEQLSQQQRDMEEERSRLQAIISKMENRLTEQQRLLEKERWRLAGEQAKVESLQTSIQEERKLLTQQLAMEREELEKAKSSFLEEQQVALLRCSEERRQVATEWAEYHKRDRIQKERATQQVSQEQERDAHREESLIAMAQEQAELKIKAGELKVREETLHREREALEKEKQELQREKERVNGGALQVRQRAEEIESFSKLASEKYAEGEHALHEARRVASEHQARLARIHHQMERLRQQEQHLHQERLRLAEQRREAQWLRKEIPGSTHAASNPPAFTSLSSQLTSTPLLQPPPALETSAPELQAQLLLLSHMAAKDREFLEEEQLFLETLKRNPYRSLSQTT</sequence>
<feature type="compositionally biased region" description="Polar residues" evidence="2">
    <location>
        <begin position="40"/>
        <end position="59"/>
    </location>
</feature>
<dbReference type="InterPro" id="IPR033561">
    <property type="entry name" value="FBF1"/>
</dbReference>
<dbReference type="InterPro" id="IPR049390">
    <property type="entry name" value="FBF1_C"/>
</dbReference>
<feature type="compositionally biased region" description="Basic and acidic residues" evidence="2">
    <location>
        <begin position="304"/>
        <end position="321"/>
    </location>
</feature>
<feature type="region of interest" description="Disordered" evidence="2">
    <location>
        <begin position="113"/>
        <end position="133"/>
    </location>
</feature>
<dbReference type="GO" id="GO:0036064">
    <property type="term" value="C:ciliary basal body"/>
    <property type="evidence" value="ECO:0007669"/>
    <property type="project" value="TreeGrafter"/>
</dbReference>
<keyword evidence="5" id="KW-1185">Reference proteome</keyword>
<organism evidence="4 5">
    <name type="scientific">Erpetoichthys calabaricus</name>
    <name type="common">Rope fish</name>
    <name type="synonym">Calamoichthys calabaricus</name>
    <dbReference type="NCBI Taxonomy" id="27687"/>
    <lineage>
        <taxon>Eukaryota</taxon>
        <taxon>Metazoa</taxon>
        <taxon>Chordata</taxon>
        <taxon>Craniata</taxon>
        <taxon>Vertebrata</taxon>
        <taxon>Euteleostomi</taxon>
        <taxon>Actinopterygii</taxon>
        <taxon>Polypteriformes</taxon>
        <taxon>Polypteridae</taxon>
        <taxon>Erpetoichthys</taxon>
    </lineage>
</organism>
<feature type="compositionally biased region" description="Basic and acidic residues" evidence="2">
    <location>
        <begin position="351"/>
        <end position="366"/>
    </location>
</feature>
<dbReference type="GO" id="GO:0060271">
    <property type="term" value="P:cilium assembly"/>
    <property type="evidence" value="ECO:0007669"/>
    <property type="project" value="InterPro"/>
</dbReference>
<feature type="compositionally biased region" description="Low complexity" evidence="2">
    <location>
        <begin position="251"/>
        <end position="274"/>
    </location>
</feature>
<reference evidence="4" key="1">
    <citation type="submission" date="2021-06" db="EMBL/GenBank/DDBJ databases">
        <authorList>
            <consortium name="Wellcome Sanger Institute Data Sharing"/>
        </authorList>
    </citation>
    <scope>NUCLEOTIDE SEQUENCE [LARGE SCALE GENOMIC DNA]</scope>
</reference>
<evidence type="ECO:0000256" key="2">
    <source>
        <dbReference type="SAM" id="MobiDB-lite"/>
    </source>
</evidence>
<dbReference type="Proteomes" id="UP000694620">
    <property type="component" value="Chromosome 14"/>
</dbReference>
<dbReference type="GO" id="GO:0090162">
    <property type="term" value="P:establishment of epithelial cell polarity"/>
    <property type="evidence" value="ECO:0007669"/>
    <property type="project" value="InterPro"/>
</dbReference>
<evidence type="ECO:0000256" key="1">
    <source>
        <dbReference type="SAM" id="Coils"/>
    </source>
</evidence>
<feature type="compositionally biased region" description="Low complexity" evidence="2">
    <location>
        <begin position="377"/>
        <end position="388"/>
    </location>
</feature>
<dbReference type="PANTHER" id="PTHR33689:SF1">
    <property type="entry name" value="FAS-BINDING FACTOR 1"/>
    <property type="match status" value="1"/>
</dbReference>
<protein>
    <submittedName>
        <fullName evidence="4">Fas binding factor 1</fullName>
    </submittedName>
</protein>
<dbReference type="AlphaFoldDB" id="A0A8C4XFA4"/>
<feature type="compositionally biased region" description="Polar residues" evidence="2">
    <location>
        <begin position="180"/>
        <end position="189"/>
    </location>
</feature>
<reference evidence="4" key="2">
    <citation type="submission" date="2025-08" db="UniProtKB">
        <authorList>
            <consortium name="Ensembl"/>
        </authorList>
    </citation>
    <scope>IDENTIFICATION</scope>
</reference>
<keyword evidence="1" id="KW-0175">Coiled coil</keyword>
<dbReference type="Ensembl" id="ENSECRT00000028315.1">
    <property type="protein sequence ID" value="ENSECRP00000027737.1"/>
    <property type="gene ID" value="ENSECRG00000018788.1"/>
</dbReference>
<name>A0A8C4XFA4_ERPCA</name>
<feature type="region of interest" description="Disordered" evidence="2">
    <location>
        <begin position="1"/>
        <end position="80"/>
    </location>
</feature>
<feature type="coiled-coil region" evidence="1">
    <location>
        <begin position="762"/>
        <end position="823"/>
    </location>
</feature>
<feature type="coiled-coil region" evidence="1">
    <location>
        <begin position="629"/>
        <end position="724"/>
    </location>
</feature>
<feature type="compositionally biased region" description="Low complexity" evidence="2">
    <location>
        <begin position="918"/>
        <end position="929"/>
    </location>
</feature>
<dbReference type="GO" id="GO:0097539">
    <property type="term" value="C:ciliary transition fiber"/>
    <property type="evidence" value="ECO:0007669"/>
    <property type="project" value="InterPro"/>
</dbReference>
<feature type="domain" description="Fas-binding factor 1 C-terminal" evidence="3">
    <location>
        <begin position="456"/>
        <end position="972"/>
    </location>
</feature>
<feature type="compositionally biased region" description="Basic and acidic residues" evidence="2">
    <location>
        <begin position="151"/>
        <end position="164"/>
    </location>
</feature>
<feature type="region of interest" description="Disordered" evidence="2">
    <location>
        <begin position="904"/>
        <end position="936"/>
    </location>
</feature>